<dbReference type="Pfam" id="PF00005">
    <property type="entry name" value="ABC_tran"/>
    <property type="match status" value="1"/>
</dbReference>
<gene>
    <name evidence="9" type="ORF">RP29_01550</name>
</gene>
<dbReference type="InterPro" id="IPR005666">
    <property type="entry name" value="Sulph_transpt1"/>
</dbReference>
<dbReference type="OrthoDB" id="5298774at2"/>
<evidence type="ECO:0000256" key="7">
    <source>
        <dbReference type="ARBA" id="ARBA00023136"/>
    </source>
</evidence>
<sequence>MSIEIRNVSKQFGDFQALRDVSLDIQSGELIALLGPSGCGKTTLLRIIAGLETADVGTIHFSGEDTTDVHVRERNVGFVFQHYALFRHMTVFENVAFGLRVKPRSERPSEAQIKKKVMDLLKLVQLDWLAERYPSQLSGGQRQRIALARALAVEPKVLLLDEPFGALDAKVRKELRRWLRRLHDELHVTSIFVTHDQEEALEVADRVVVINQGKIEQSGSPQQVWEHPASPFVYGFLGDVNLFHGRAHEGLVHLEGMQIDSPEHQAAQNAKAFAYVRPHDLDVERYAPGAGLDAEGRPRGIVAQLSRAIVVGPIARLELIPSDDHKPADNASPDSLIEAQIPAQQFKEMGFKEGETLVVTPRRARVFLDHAAGI</sequence>
<keyword evidence="10" id="KW-1185">Reference proteome</keyword>
<reference evidence="9 10" key="1">
    <citation type="submission" date="2014-12" db="EMBL/GenBank/DDBJ databases">
        <title>Isolation of bacteria from lake water.</title>
        <authorList>
            <person name="Sheng K.-Y."/>
            <person name="Chin P.-S."/>
            <person name="Chan K.-G."/>
            <person name="Tan G.S."/>
        </authorList>
    </citation>
    <scope>NUCLEOTIDE SEQUENCE [LARGE SCALE GENOMIC DNA]</scope>
    <source>
        <strain evidence="9 10">KY4</strain>
    </source>
</reference>
<keyword evidence="2" id="KW-1003">Cell membrane</keyword>
<dbReference type="InterPro" id="IPR017871">
    <property type="entry name" value="ABC_transporter-like_CS"/>
</dbReference>
<evidence type="ECO:0000259" key="8">
    <source>
        <dbReference type="PROSITE" id="PS50893"/>
    </source>
</evidence>
<dbReference type="GO" id="GO:0005524">
    <property type="term" value="F:ATP binding"/>
    <property type="evidence" value="ECO:0007669"/>
    <property type="project" value="UniProtKB-KW"/>
</dbReference>
<accession>A0A0D7KDM8</accession>
<evidence type="ECO:0000256" key="5">
    <source>
        <dbReference type="ARBA" id="ARBA00022967"/>
    </source>
</evidence>
<keyword evidence="3" id="KW-0547">Nucleotide-binding</keyword>
<dbReference type="InterPro" id="IPR041193">
    <property type="entry name" value="CysA_C"/>
</dbReference>
<dbReference type="RefSeq" id="WP_044395179.1">
    <property type="nucleotide sequence ID" value="NZ_DAMBBS010000004.1"/>
</dbReference>
<dbReference type="CDD" id="cd03296">
    <property type="entry name" value="ABC_CysA_sulfate_importer"/>
    <property type="match status" value="1"/>
</dbReference>
<dbReference type="PROSITE" id="PS00211">
    <property type="entry name" value="ABC_TRANSPORTER_1"/>
    <property type="match status" value="1"/>
</dbReference>
<keyword evidence="7" id="KW-0472">Membrane</keyword>
<keyword evidence="6" id="KW-0764">Sulfate transport</keyword>
<keyword evidence="5" id="KW-1278">Translocase</keyword>
<dbReference type="InterPro" id="IPR003593">
    <property type="entry name" value="AAA+_ATPase"/>
</dbReference>
<dbReference type="PANTHER" id="PTHR42781:SF4">
    <property type="entry name" value="SPERMIDINE_PUTRESCINE IMPORT ATP-BINDING PROTEIN POTA"/>
    <property type="match status" value="1"/>
</dbReference>
<dbReference type="InterPro" id="IPR050093">
    <property type="entry name" value="ABC_SmlMolc_Importer"/>
</dbReference>
<dbReference type="NCBIfam" id="TIGR00968">
    <property type="entry name" value="3a0106s01"/>
    <property type="match status" value="1"/>
</dbReference>
<evidence type="ECO:0000256" key="4">
    <source>
        <dbReference type="ARBA" id="ARBA00022840"/>
    </source>
</evidence>
<evidence type="ECO:0000313" key="9">
    <source>
        <dbReference type="EMBL" id="KJA12179.1"/>
    </source>
</evidence>
<evidence type="ECO:0000256" key="6">
    <source>
        <dbReference type="ARBA" id="ARBA00023032"/>
    </source>
</evidence>
<keyword evidence="4 9" id="KW-0067">ATP-binding</keyword>
<keyword evidence="1" id="KW-0813">Transport</keyword>
<dbReference type="SUPFAM" id="SSF52540">
    <property type="entry name" value="P-loop containing nucleoside triphosphate hydrolases"/>
    <property type="match status" value="1"/>
</dbReference>
<dbReference type="GO" id="GO:0016887">
    <property type="term" value="F:ATP hydrolysis activity"/>
    <property type="evidence" value="ECO:0007669"/>
    <property type="project" value="InterPro"/>
</dbReference>
<dbReference type="InterPro" id="IPR024765">
    <property type="entry name" value="TOBE-like"/>
</dbReference>
<dbReference type="EMBL" id="JXYQ01000004">
    <property type="protein sequence ID" value="KJA12179.1"/>
    <property type="molecule type" value="Genomic_DNA"/>
</dbReference>
<dbReference type="InterPro" id="IPR008995">
    <property type="entry name" value="Mo/tungstate-bd_C_term_dom"/>
</dbReference>
<dbReference type="Proteomes" id="UP000032566">
    <property type="component" value="Unassembled WGS sequence"/>
</dbReference>
<dbReference type="PROSITE" id="PS50893">
    <property type="entry name" value="ABC_TRANSPORTER_2"/>
    <property type="match status" value="1"/>
</dbReference>
<dbReference type="InterPro" id="IPR003439">
    <property type="entry name" value="ABC_transporter-like_ATP-bd"/>
</dbReference>
<evidence type="ECO:0000256" key="2">
    <source>
        <dbReference type="ARBA" id="ARBA00022475"/>
    </source>
</evidence>
<feature type="domain" description="ABC transporter" evidence="8">
    <location>
        <begin position="3"/>
        <end position="237"/>
    </location>
</feature>
<dbReference type="Pfam" id="PF17850">
    <property type="entry name" value="CysA_C_terminal"/>
    <property type="match status" value="1"/>
</dbReference>
<dbReference type="SMART" id="SM00382">
    <property type="entry name" value="AAA"/>
    <property type="match status" value="1"/>
</dbReference>
<dbReference type="InterPro" id="IPR027417">
    <property type="entry name" value="P-loop_NTPase"/>
</dbReference>
<organism evidence="9 10">
    <name type="scientific">Acidovorax temperans</name>
    <dbReference type="NCBI Taxonomy" id="80878"/>
    <lineage>
        <taxon>Bacteria</taxon>
        <taxon>Pseudomonadati</taxon>
        <taxon>Pseudomonadota</taxon>
        <taxon>Betaproteobacteria</taxon>
        <taxon>Burkholderiales</taxon>
        <taxon>Comamonadaceae</taxon>
        <taxon>Acidovorax</taxon>
    </lineage>
</organism>
<dbReference type="PATRIC" id="fig|80878.5.peg.2247"/>
<dbReference type="Pfam" id="PF12857">
    <property type="entry name" value="TOBE_3"/>
    <property type="match status" value="1"/>
</dbReference>
<evidence type="ECO:0000256" key="1">
    <source>
        <dbReference type="ARBA" id="ARBA00022448"/>
    </source>
</evidence>
<proteinExistence type="predicted"/>
<comment type="caution">
    <text evidence="9">The sequence shown here is derived from an EMBL/GenBank/DDBJ whole genome shotgun (WGS) entry which is preliminary data.</text>
</comment>
<evidence type="ECO:0000256" key="3">
    <source>
        <dbReference type="ARBA" id="ARBA00022741"/>
    </source>
</evidence>
<dbReference type="PANTHER" id="PTHR42781">
    <property type="entry name" value="SPERMIDINE/PUTRESCINE IMPORT ATP-BINDING PROTEIN POTA"/>
    <property type="match status" value="1"/>
</dbReference>
<dbReference type="SUPFAM" id="SSF50331">
    <property type="entry name" value="MOP-like"/>
    <property type="match status" value="1"/>
</dbReference>
<dbReference type="AlphaFoldDB" id="A0A0D7KDM8"/>
<name>A0A0D7KDM8_9BURK</name>
<protein>
    <submittedName>
        <fullName evidence="9">Sulfate ABC transporter ATP-binding protein</fullName>
    </submittedName>
</protein>
<dbReference type="STRING" id="80878.RP29_01550"/>
<evidence type="ECO:0000313" key="10">
    <source>
        <dbReference type="Proteomes" id="UP000032566"/>
    </source>
</evidence>
<dbReference type="GO" id="GO:0043190">
    <property type="term" value="C:ATP-binding cassette (ABC) transporter complex"/>
    <property type="evidence" value="ECO:0007669"/>
    <property type="project" value="InterPro"/>
</dbReference>
<dbReference type="FunFam" id="3.40.50.300:FF:000227">
    <property type="entry name" value="Sulfate/thiosulfate import ATP-binding protein CysA"/>
    <property type="match status" value="1"/>
</dbReference>
<dbReference type="GO" id="GO:0015419">
    <property type="term" value="F:ABC-type sulfate transporter activity"/>
    <property type="evidence" value="ECO:0007669"/>
    <property type="project" value="InterPro"/>
</dbReference>
<dbReference type="Gene3D" id="3.40.50.300">
    <property type="entry name" value="P-loop containing nucleotide triphosphate hydrolases"/>
    <property type="match status" value="1"/>
</dbReference>